<accession>A0A076INK2</accession>
<feature type="chain" id="PRO_5014216499" evidence="8">
    <location>
        <begin position="22"/>
        <end position="1199"/>
    </location>
</feature>
<dbReference type="SUPFAM" id="SSF49464">
    <property type="entry name" value="Carboxypeptidase regulatory domain-like"/>
    <property type="match status" value="1"/>
</dbReference>
<dbReference type="EMBL" id="CP046176">
    <property type="protein sequence ID" value="QJR76898.1"/>
    <property type="molecule type" value="Genomic_DNA"/>
</dbReference>
<evidence type="ECO:0000313" key="11">
    <source>
        <dbReference type="EMBL" id="QJR76898.1"/>
    </source>
</evidence>
<reference evidence="11 17" key="3">
    <citation type="submission" date="2019-11" db="EMBL/GenBank/DDBJ databases">
        <title>Complete genome sequence of Bacteroides dorei DSM 17855.</title>
        <authorList>
            <person name="Russell J.T."/>
        </authorList>
    </citation>
    <scope>NUCLEOTIDE SEQUENCE [LARGE SCALE GENOMIC DNA]</scope>
    <source>
        <strain evidence="11 17">DSM 17855</strain>
    </source>
</reference>
<dbReference type="Pfam" id="PF07715">
    <property type="entry name" value="Plug"/>
    <property type="match status" value="1"/>
</dbReference>
<feature type="domain" description="TonB-dependent receptor plug" evidence="9">
    <location>
        <begin position="113"/>
        <end position="220"/>
    </location>
</feature>
<evidence type="ECO:0000256" key="5">
    <source>
        <dbReference type="ARBA" id="ARBA00023136"/>
    </source>
</evidence>
<reference evidence="10 16" key="1">
    <citation type="journal article" date="2019" name="Nat. Med.">
        <title>A library of human gut bacterial isolates paired with longitudinal multiomics data enables mechanistic microbiome research.</title>
        <authorList>
            <person name="Poyet M."/>
            <person name="Groussin M."/>
            <person name="Gibbons S.M."/>
            <person name="Avila-Pacheco J."/>
            <person name="Jiang X."/>
            <person name="Kearney S.M."/>
            <person name="Perrotta A.R."/>
            <person name="Berdy B."/>
            <person name="Zhao S."/>
            <person name="Lieberman T.D."/>
            <person name="Swanson P.K."/>
            <person name="Smith M."/>
            <person name="Roesemann S."/>
            <person name="Alexander J.E."/>
            <person name="Rich S.A."/>
            <person name="Livny J."/>
            <person name="Vlamakis H."/>
            <person name="Clish C."/>
            <person name="Bullock K."/>
            <person name="Deik A."/>
            <person name="Scott J."/>
            <person name="Pierce K.A."/>
            <person name="Xavier R.J."/>
            <person name="Alm E.J."/>
        </authorList>
    </citation>
    <scope>NUCLEOTIDE SEQUENCE [LARGE SCALE GENOMIC DNA]</scope>
    <source>
        <strain evidence="10 16">BIOML-A5</strain>
    </source>
</reference>
<dbReference type="GO" id="GO:0009279">
    <property type="term" value="C:cell outer membrane"/>
    <property type="evidence" value="ECO:0007669"/>
    <property type="project" value="UniProtKB-SubCell"/>
</dbReference>
<dbReference type="RefSeq" id="WP_007835608.1">
    <property type="nucleotide sequence ID" value="NZ_BQOA01000001.1"/>
</dbReference>
<evidence type="ECO:0000256" key="4">
    <source>
        <dbReference type="ARBA" id="ARBA00022692"/>
    </source>
</evidence>
<keyword evidence="3 7" id="KW-1134">Transmembrane beta strand</keyword>
<evidence type="ECO:0000256" key="6">
    <source>
        <dbReference type="ARBA" id="ARBA00023237"/>
    </source>
</evidence>
<dbReference type="InterPro" id="IPR012910">
    <property type="entry name" value="Plug_dom"/>
</dbReference>
<evidence type="ECO:0000313" key="15">
    <source>
        <dbReference type="Proteomes" id="UP000294834"/>
    </source>
</evidence>
<evidence type="ECO:0000256" key="3">
    <source>
        <dbReference type="ARBA" id="ARBA00022452"/>
    </source>
</evidence>
<dbReference type="FunFam" id="2.170.130.10:FF:000003">
    <property type="entry name" value="SusC/RagA family TonB-linked outer membrane protein"/>
    <property type="match status" value="1"/>
</dbReference>
<evidence type="ECO:0000256" key="7">
    <source>
        <dbReference type="PROSITE-ProRule" id="PRU01360"/>
    </source>
</evidence>
<dbReference type="NCBIfam" id="TIGR04057">
    <property type="entry name" value="SusC_RagA_signa"/>
    <property type="match status" value="1"/>
</dbReference>
<dbReference type="Proteomes" id="UP000347681">
    <property type="component" value="Unassembled WGS sequence"/>
</dbReference>
<protein>
    <submittedName>
        <fullName evidence="12">SusC/RagA family TonB-linked outer membrane protein</fullName>
    </submittedName>
</protein>
<evidence type="ECO:0000313" key="14">
    <source>
        <dbReference type="Proteomes" id="UP000294527"/>
    </source>
</evidence>
<dbReference type="Proteomes" id="UP000294834">
    <property type="component" value="Unassembled WGS sequence"/>
</dbReference>
<evidence type="ECO:0000256" key="1">
    <source>
        <dbReference type="ARBA" id="ARBA00004571"/>
    </source>
</evidence>
<evidence type="ECO:0000313" key="16">
    <source>
        <dbReference type="Proteomes" id="UP000347681"/>
    </source>
</evidence>
<evidence type="ECO:0000259" key="9">
    <source>
        <dbReference type="Pfam" id="PF07715"/>
    </source>
</evidence>
<dbReference type="Gene3D" id="2.170.130.10">
    <property type="entry name" value="TonB-dependent receptor, plug domain"/>
    <property type="match status" value="1"/>
</dbReference>
<proteinExistence type="inferred from homology"/>
<dbReference type="Gene3D" id="2.40.170.20">
    <property type="entry name" value="TonB-dependent receptor, beta-barrel domain"/>
    <property type="match status" value="1"/>
</dbReference>
<keyword evidence="2 7" id="KW-0813">Transport</keyword>
<name>A0A076INK2_9BACT</name>
<organism evidence="12 14">
    <name type="scientific">Phocaeicola dorei</name>
    <dbReference type="NCBI Taxonomy" id="357276"/>
    <lineage>
        <taxon>Bacteria</taxon>
        <taxon>Pseudomonadati</taxon>
        <taxon>Bacteroidota</taxon>
        <taxon>Bacteroidia</taxon>
        <taxon>Bacteroidales</taxon>
        <taxon>Bacteroidaceae</taxon>
        <taxon>Phocaeicola</taxon>
    </lineage>
</organism>
<keyword evidence="5 7" id="KW-0472">Membrane</keyword>
<comment type="subcellular location">
    <subcellularLocation>
        <location evidence="1 7">Cell outer membrane</location>
        <topology evidence="1 7">Multi-pass membrane protein</topology>
    </subcellularLocation>
</comment>
<dbReference type="KEGG" id="bdo:EL88_09205"/>
<keyword evidence="4 7" id="KW-0812">Transmembrane</keyword>
<evidence type="ECO:0000313" key="17">
    <source>
        <dbReference type="Proteomes" id="UP000500949"/>
    </source>
</evidence>
<reference evidence="14 15" key="2">
    <citation type="journal article" date="2019" name="Nat. Microbiol.">
        <title>Genomic variation and strain-specific functional adaptation in the human gut microbiome during early life.</title>
        <authorList>
            <person name="Vatanen T."/>
            <person name="Plichta D.R."/>
            <person name="Somani J."/>
            <person name="Munch P.C."/>
            <person name="Arthur T.D."/>
            <person name="Hall A.B."/>
            <person name="Rudolf S."/>
            <person name="Oakeley E.J."/>
            <person name="Ke X."/>
            <person name="Young R.A."/>
            <person name="Haiser H.J."/>
            <person name="Kolde R."/>
            <person name="Yassour M."/>
            <person name="Luopajarvi K."/>
            <person name="Siljander H."/>
            <person name="Virtanen S.M."/>
            <person name="Ilonen J."/>
            <person name="Uibo R."/>
            <person name="Tillmann V."/>
            <person name="Mokurov S."/>
            <person name="Dorshakova N."/>
            <person name="Porter J.A."/>
            <person name="McHardy A.C."/>
            <person name="Lahdesmaki H."/>
            <person name="Vlamakis H."/>
            <person name="Huttenhower C."/>
            <person name="Knip M."/>
            <person name="Xavier R.J."/>
        </authorList>
    </citation>
    <scope>NUCLEOTIDE SEQUENCE [LARGE SCALE GENOMIC DNA]</scope>
    <source>
        <strain evidence="12 14">RJX1047</strain>
        <strain evidence="13 15">RJX1052</strain>
    </source>
</reference>
<gene>
    <name evidence="12" type="ORF">E1I98_05090</name>
    <name evidence="13" type="ORF">E1J06_10090</name>
    <name evidence="10" type="ORF">F2Y61_18620</name>
    <name evidence="11" type="ORF">GKD17_11130</name>
</gene>
<sequence length="1199" mass="133593">MKKHLLFLLACLFLMTGTVMAKIVKGRVIDSSDKEPIVGASIFVKSTKQGTITDIEGHFSLEIPDNVKTITVSFVGMTTREVAITPGEMTIELTAESQALDEVVVVAYGTQKKSSITGAITQVRNEELLKRPVTSVTSALEGSTPGITVTGNYGSPGSDPTVLIRGIGTVNGSTSPLYVIDGVPYGGNISDLNMEDIETMSILKDAASAALYGNRASNGVILITTKKSKSERIQFNFKTNQGWYERALPEYERTNPFQFMEVEYQNAANAFVHGGGDRTDKQAILNAVNSTLIPDRLYVNIFNKPDDQLFTLDGKMAADASIIDGYAGDLDWFDQATRKGYRSEYQFSGSGATSKSDYYFSLSYLDENGYMKDSGFDRLTGRMAVNIKPVKWLRAGMSINASHQKFQNTSNGVGDGSSSYSNPFYFCRYMAPIYPVHSHYTETGTVYDNAGTPIQVNKGDYVLDGAGNPQWDGGSYIIYDQNGNPQEVITRNQNRDRHVIWESELNDSRTIRNTLNGIGYLDLVLPYGFTATLKANVNTRNSDYYKYENAVIGDARGTVSEDGSISGRNGALAKTLYTYKNWTLQEQLRWNMTYNDRHNIEVLLGHENYSYRYDYTYTSKTNEAFPNRYALSNFSEMASISGYKTRYRTESYLARVQYGYDNRYNIEASFRRDGSSRFAKESRWGNFGSLGANWVFSNEEFMKKYRWLNQGKLRASWGQVGNDSGSGYYAYYGLYGSWTQNSKPAYVVSQNPARDLHWETGESWGAAVEGRLFNRLNLSVEYFDKRNKDLIFSVYAPSSAGGTSTGSSTSTTDRNIGTISNRGWEISADFDIVKSKDWTVSVSANLTTTKNKIVKLPEQNKKKTVYPIDPSGKLGQREDLPVGITSGSYLISEGKSRYDYYTYHWAGVDEMDGQSLYEANLNDYYIVLPDGSQLGGKQKLNDEGELMWDANGNPVQGATELAPENYRLINGKYYVLKTTYAQKKWAGSALPTTYGSFSANIRWKNINISAMFTYSLGGKIYDSPYSSLMTPGQSAGNYHVDLYNNAWRINDRSNAMITTYKNAYDDAYNAAIAAGQTTSEANYAGYYAANKAVDGNGRINPNTNPEINNLTSTDNNAGSDRWLVSRNYLCFKNLNISYTLPKRWTAKVNLSTVRFLFSAENIHLWSARKGMNPMMGIGGGQSNYLVPARVFTFGINATI</sequence>
<dbReference type="NCBIfam" id="TIGR04056">
    <property type="entry name" value="OMP_RagA_SusC"/>
    <property type="match status" value="1"/>
</dbReference>
<dbReference type="eggNOG" id="COG1629">
    <property type="taxonomic scope" value="Bacteria"/>
</dbReference>
<evidence type="ECO:0000256" key="2">
    <source>
        <dbReference type="ARBA" id="ARBA00022448"/>
    </source>
</evidence>
<dbReference type="Proteomes" id="UP000500949">
    <property type="component" value="Chromosome"/>
</dbReference>
<evidence type="ECO:0000313" key="10">
    <source>
        <dbReference type="EMBL" id="KAA5380191.1"/>
    </source>
</evidence>
<keyword evidence="6 7" id="KW-0998">Cell outer membrane</keyword>
<dbReference type="InterPro" id="IPR036942">
    <property type="entry name" value="Beta-barrel_TonB_sf"/>
</dbReference>
<dbReference type="InterPro" id="IPR023997">
    <property type="entry name" value="TonB-dep_OMP_SusC/RagA_CS"/>
</dbReference>
<comment type="similarity">
    <text evidence="7">Belongs to the TonB-dependent receptor family.</text>
</comment>
<evidence type="ECO:0000313" key="13">
    <source>
        <dbReference type="EMBL" id="TDB07735.1"/>
    </source>
</evidence>
<evidence type="ECO:0000313" key="12">
    <source>
        <dbReference type="EMBL" id="TDA75782.1"/>
    </source>
</evidence>
<dbReference type="InterPro" id="IPR039426">
    <property type="entry name" value="TonB-dep_rcpt-like"/>
</dbReference>
<dbReference type="EMBL" id="VVZB01000014">
    <property type="protein sequence ID" value="KAA5380191.1"/>
    <property type="molecule type" value="Genomic_DNA"/>
</dbReference>
<dbReference type="Pfam" id="PF13715">
    <property type="entry name" value="CarbopepD_reg_2"/>
    <property type="match status" value="1"/>
</dbReference>
<dbReference type="KEGG" id="bdh:GV66_17225"/>
<evidence type="ECO:0000256" key="8">
    <source>
        <dbReference type="SAM" id="SignalP"/>
    </source>
</evidence>
<dbReference type="GeneID" id="93447224"/>
<dbReference type="InterPro" id="IPR023996">
    <property type="entry name" value="TonB-dep_OMP_SusC/RagA"/>
</dbReference>
<dbReference type="EMBL" id="SLTU01000001">
    <property type="protein sequence ID" value="TDA75782.1"/>
    <property type="molecule type" value="Genomic_DNA"/>
</dbReference>
<dbReference type="InterPro" id="IPR037066">
    <property type="entry name" value="Plug_dom_sf"/>
</dbReference>
<dbReference type="Proteomes" id="UP000294527">
    <property type="component" value="Unassembled WGS sequence"/>
</dbReference>
<feature type="signal peptide" evidence="8">
    <location>
        <begin position="1"/>
        <end position="21"/>
    </location>
</feature>
<dbReference type="InterPro" id="IPR008969">
    <property type="entry name" value="CarboxyPept-like_regulatory"/>
</dbReference>
<dbReference type="SUPFAM" id="SSF56935">
    <property type="entry name" value="Porins"/>
    <property type="match status" value="1"/>
</dbReference>
<dbReference type="PROSITE" id="PS52016">
    <property type="entry name" value="TONB_DEPENDENT_REC_3"/>
    <property type="match status" value="1"/>
</dbReference>
<keyword evidence="8" id="KW-0732">Signal</keyword>
<dbReference type="EMBL" id="SLTX01000001">
    <property type="protein sequence ID" value="TDB07735.1"/>
    <property type="molecule type" value="Genomic_DNA"/>
</dbReference>
<dbReference type="Gene3D" id="2.60.40.1120">
    <property type="entry name" value="Carboxypeptidase-like, regulatory domain"/>
    <property type="match status" value="1"/>
</dbReference>
<dbReference type="AlphaFoldDB" id="A0A076INK2"/>